<evidence type="ECO:0000313" key="2">
    <source>
        <dbReference type="Proteomes" id="UP000775547"/>
    </source>
</evidence>
<evidence type="ECO:0000313" key="1">
    <source>
        <dbReference type="EMBL" id="KAG5641715.1"/>
    </source>
</evidence>
<comment type="caution">
    <text evidence="1">The sequence shown here is derived from an EMBL/GenBank/DDBJ whole genome shotgun (WGS) entry which is preliminary data.</text>
</comment>
<dbReference type="EMBL" id="JABCKV010000261">
    <property type="protein sequence ID" value="KAG5641715.1"/>
    <property type="molecule type" value="Genomic_DNA"/>
</dbReference>
<dbReference type="SUPFAM" id="SSF52047">
    <property type="entry name" value="RNI-like"/>
    <property type="match status" value="1"/>
</dbReference>
<sequence>MQGVIQFKSRVKAPLRKELLHTNYVPTSCQALQIRAYIKHSLQRLSYLDERLARLHNEIDRLTLERSRIPHRIELFRATLSPMRKLPVELIQDIFIRCLPTDRNAIMAATEAPLLLGRVCSSWRSISRATPELWTSLHVADVHAPLLQRLYGEQRWRQAMRNVVKGWLERSGDRPLSISLVEKGQWKMPLANTIMMFSKRWKKIDLTLADWPSSAIARLSPRDVPNLESISLRDLAGKLSDHWTSAGIFHAPRLRRIHVYESHAQGTPLHPRQLRWTQLTELHVYNSRGAPREFLEILRVARNLLDCVISFNDVYNHAHSHPSAYEGLEPVSHLTLRRFSLRGKKDVSLFLQNLYAPALDFFEFSVPTLLTLPLALRTFLSNCSSTLKALTVDTRFLSPQQLRGCFEQTPGLTRLDIRSYEPTSARGALRSLITPPPLPFPFDDAAFERHIPNDIAPHMCLCPLLEEFYCDQPQFSDASVRDFILARTRPKAETGKRTSRNKGVLKRFEVRFGRNREIDLERGPLAALTLDDDIKILLQYKSC</sequence>
<reference evidence="1" key="2">
    <citation type="submission" date="2021-10" db="EMBL/GenBank/DDBJ databases">
        <title>Phylogenomics reveals ancestral predisposition of the termite-cultivated fungus Termitomyces towards a domesticated lifestyle.</title>
        <authorList>
            <person name="Auxier B."/>
            <person name="Grum-Grzhimaylo A."/>
            <person name="Cardenas M.E."/>
            <person name="Lodge J.D."/>
            <person name="Laessoe T."/>
            <person name="Pedersen O."/>
            <person name="Smith M.E."/>
            <person name="Kuyper T.W."/>
            <person name="Franco-Molano E.A."/>
            <person name="Baroni T.J."/>
            <person name="Aanen D.K."/>
        </authorList>
    </citation>
    <scope>NUCLEOTIDE SEQUENCE</scope>
    <source>
        <strain evidence="1">AP01</strain>
        <tissue evidence="1">Mycelium</tissue>
    </source>
</reference>
<dbReference type="InterPro" id="IPR032675">
    <property type="entry name" value="LRR_dom_sf"/>
</dbReference>
<organism evidence="1 2">
    <name type="scientific">Asterophora parasitica</name>
    <dbReference type="NCBI Taxonomy" id="117018"/>
    <lineage>
        <taxon>Eukaryota</taxon>
        <taxon>Fungi</taxon>
        <taxon>Dikarya</taxon>
        <taxon>Basidiomycota</taxon>
        <taxon>Agaricomycotina</taxon>
        <taxon>Agaricomycetes</taxon>
        <taxon>Agaricomycetidae</taxon>
        <taxon>Agaricales</taxon>
        <taxon>Tricholomatineae</taxon>
        <taxon>Lyophyllaceae</taxon>
        <taxon>Asterophora</taxon>
    </lineage>
</organism>
<gene>
    <name evidence="1" type="ORF">DXG03_004402</name>
</gene>
<evidence type="ECO:0008006" key="3">
    <source>
        <dbReference type="Google" id="ProtNLM"/>
    </source>
</evidence>
<reference evidence="1" key="1">
    <citation type="submission" date="2020-07" db="EMBL/GenBank/DDBJ databases">
        <authorList>
            <person name="Nieuwenhuis M."/>
            <person name="Van De Peppel L.J.J."/>
        </authorList>
    </citation>
    <scope>NUCLEOTIDE SEQUENCE</scope>
    <source>
        <strain evidence="1">AP01</strain>
        <tissue evidence="1">Mycelium</tissue>
    </source>
</reference>
<dbReference type="AlphaFoldDB" id="A0A9P7KAA0"/>
<keyword evidence="2" id="KW-1185">Reference proteome</keyword>
<protein>
    <recommendedName>
        <fullName evidence="3">F-box domain-containing protein</fullName>
    </recommendedName>
</protein>
<proteinExistence type="predicted"/>
<dbReference type="OrthoDB" id="3365698at2759"/>
<accession>A0A9P7KAA0</accession>
<dbReference type="Proteomes" id="UP000775547">
    <property type="component" value="Unassembled WGS sequence"/>
</dbReference>
<dbReference type="Gene3D" id="3.80.10.10">
    <property type="entry name" value="Ribonuclease Inhibitor"/>
    <property type="match status" value="1"/>
</dbReference>
<name>A0A9P7KAA0_9AGAR</name>